<name>K9ZZM8_DEIPD</name>
<keyword evidence="2" id="KW-0813">Transport</keyword>
<evidence type="ECO:0000259" key="8">
    <source>
        <dbReference type="PROSITE" id="PS50850"/>
    </source>
</evidence>
<keyword evidence="6 7" id="KW-0472">Membrane</keyword>
<dbReference type="STRING" id="937777.Deipe_0822"/>
<feature type="transmembrane region" description="Helical" evidence="7">
    <location>
        <begin position="103"/>
        <end position="120"/>
    </location>
</feature>
<dbReference type="CDD" id="cd17329">
    <property type="entry name" value="MFS_MdtH_MDR_like"/>
    <property type="match status" value="1"/>
</dbReference>
<dbReference type="InterPro" id="IPR011701">
    <property type="entry name" value="MFS"/>
</dbReference>
<dbReference type="InterPro" id="IPR036259">
    <property type="entry name" value="MFS_trans_sf"/>
</dbReference>
<protein>
    <submittedName>
        <fullName evidence="9">Arabinose efflux permease family protein</fullName>
    </submittedName>
</protein>
<keyword evidence="4 7" id="KW-0812">Transmembrane</keyword>
<feature type="transmembrane region" description="Helical" evidence="7">
    <location>
        <begin position="249"/>
        <end position="267"/>
    </location>
</feature>
<dbReference type="AlphaFoldDB" id="K9ZZM8"/>
<evidence type="ECO:0000256" key="2">
    <source>
        <dbReference type="ARBA" id="ARBA00022448"/>
    </source>
</evidence>
<keyword evidence="10" id="KW-1185">Reference proteome</keyword>
<comment type="subcellular location">
    <subcellularLocation>
        <location evidence="1">Cell membrane</location>
        <topology evidence="1">Multi-pass membrane protein</topology>
    </subcellularLocation>
</comment>
<dbReference type="KEGG" id="dpd:Deipe_0822"/>
<feature type="transmembrane region" description="Helical" evidence="7">
    <location>
        <begin position="279"/>
        <end position="295"/>
    </location>
</feature>
<dbReference type="OrthoDB" id="56516at2"/>
<feature type="transmembrane region" description="Helical" evidence="7">
    <location>
        <begin position="140"/>
        <end position="165"/>
    </location>
</feature>
<keyword evidence="3" id="KW-1003">Cell membrane</keyword>
<dbReference type="SUPFAM" id="SSF103473">
    <property type="entry name" value="MFS general substrate transporter"/>
    <property type="match status" value="1"/>
</dbReference>
<feature type="transmembrane region" description="Helical" evidence="7">
    <location>
        <begin position="332"/>
        <end position="358"/>
    </location>
</feature>
<dbReference type="eggNOG" id="COG2814">
    <property type="taxonomic scope" value="Bacteria"/>
</dbReference>
<gene>
    <name evidence="9" type="ordered locus">Deipe_0822</name>
</gene>
<feature type="transmembrane region" description="Helical" evidence="7">
    <location>
        <begin position="12"/>
        <end position="33"/>
    </location>
</feature>
<evidence type="ECO:0000256" key="5">
    <source>
        <dbReference type="ARBA" id="ARBA00022989"/>
    </source>
</evidence>
<dbReference type="HOGENOM" id="CLU_001265_60_2_0"/>
<dbReference type="InterPro" id="IPR020846">
    <property type="entry name" value="MFS_dom"/>
</dbReference>
<feature type="transmembrane region" description="Helical" evidence="7">
    <location>
        <begin position="370"/>
        <end position="388"/>
    </location>
</feature>
<dbReference type="EMBL" id="CP003382">
    <property type="protein sequence ID" value="AFZ66397.1"/>
    <property type="molecule type" value="Genomic_DNA"/>
</dbReference>
<evidence type="ECO:0000256" key="3">
    <source>
        <dbReference type="ARBA" id="ARBA00022475"/>
    </source>
</evidence>
<feature type="transmembrane region" description="Helical" evidence="7">
    <location>
        <begin position="214"/>
        <end position="237"/>
    </location>
</feature>
<dbReference type="PATRIC" id="fig|937777.3.peg.828"/>
<dbReference type="RefSeq" id="WP_015234707.1">
    <property type="nucleotide sequence ID" value="NC_019793.1"/>
</dbReference>
<proteinExistence type="predicted"/>
<evidence type="ECO:0000313" key="10">
    <source>
        <dbReference type="Proteomes" id="UP000010467"/>
    </source>
</evidence>
<dbReference type="PROSITE" id="PS50850">
    <property type="entry name" value="MFS"/>
    <property type="match status" value="1"/>
</dbReference>
<accession>K9ZZM8</accession>
<feature type="transmembrane region" description="Helical" evidence="7">
    <location>
        <begin position="39"/>
        <end position="58"/>
    </location>
</feature>
<evidence type="ECO:0000313" key="9">
    <source>
        <dbReference type="EMBL" id="AFZ66397.1"/>
    </source>
</evidence>
<dbReference type="GO" id="GO:0022857">
    <property type="term" value="F:transmembrane transporter activity"/>
    <property type="evidence" value="ECO:0007669"/>
    <property type="project" value="InterPro"/>
</dbReference>
<feature type="domain" description="Major facilitator superfamily (MFS) profile" evidence="8">
    <location>
        <begin position="15"/>
        <end position="395"/>
    </location>
</feature>
<feature type="transmembrane region" description="Helical" evidence="7">
    <location>
        <begin position="301"/>
        <end position="320"/>
    </location>
</feature>
<organism evidence="9 10">
    <name type="scientific">Deinococcus peraridilitoris (strain DSM 19664 / LMG 22246 / CIP 109416 / KR-200)</name>
    <dbReference type="NCBI Taxonomy" id="937777"/>
    <lineage>
        <taxon>Bacteria</taxon>
        <taxon>Thermotogati</taxon>
        <taxon>Deinococcota</taxon>
        <taxon>Deinococci</taxon>
        <taxon>Deinococcales</taxon>
        <taxon>Deinococcaceae</taxon>
        <taxon>Deinococcus</taxon>
    </lineage>
</organism>
<evidence type="ECO:0000256" key="7">
    <source>
        <dbReference type="SAM" id="Phobius"/>
    </source>
</evidence>
<feature type="transmembrane region" description="Helical" evidence="7">
    <location>
        <begin position="171"/>
        <end position="193"/>
    </location>
</feature>
<keyword evidence="5 7" id="KW-1133">Transmembrane helix</keyword>
<dbReference type="PRINTS" id="PR01036">
    <property type="entry name" value="TCRTETB"/>
</dbReference>
<reference evidence="10" key="1">
    <citation type="submission" date="2012-03" db="EMBL/GenBank/DDBJ databases">
        <title>Complete sequence of chromosome of Deinococcus peraridilitoris DSM 19664.</title>
        <authorList>
            <person name="Lucas S."/>
            <person name="Copeland A."/>
            <person name="Lapidus A."/>
            <person name="Glavina del Rio T."/>
            <person name="Dalin E."/>
            <person name="Tice H."/>
            <person name="Bruce D."/>
            <person name="Goodwin L."/>
            <person name="Pitluck S."/>
            <person name="Peters L."/>
            <person name="Mikhailova N."/>
            <person name="Lu M."/>
            <person name="Kyrpides N."/>
            <person name="Mavromatis K."/>
            <person name="Ivanova N."/>
            <person name="Brettin T."/>
            <person name="Detter J.C."/>
            <person name="Han C."/>
            <person name="Larimer F."/>
            <person name="Land M."/>
            <person name="Hauser L."/>
            <person name="Markowitz V."/>
            <person name="Cheng J.-F."/>
            <person name="Hugenholtz P."/>
            <person name="Woyke T."/>
            <person name="Wu D."/>
            <person name="Pukall R."/>
            <person name="Steenblock K."/>
            <person name="Brambilla E."/>
            <person name="Klenk H.-P."/>
            <person name="Eisen J.A."/>
        </authorList>
    </citation>
    <scope>NUCLEOTIDE SEQUENCE [LARGE SCALE GENOMIC DNA]</scope>
    <source>
        <strain evidence="10">DSM 19664 / LMG 22246 / CIP 109416 / KR-200</strain>
    </source>
</reference>
<evidence type="ECO:0000256" key="6">
    <source>
        <dbReference type="ARBA" id="ARBA00023136"/>
    </source>
</evidence>
<sequence length="404" mass="41248">MPVSPAPAAPPNIRAIAALIASNFLMWGGFFLIVPLLSVHYVANLGWAAALIGAVLAVRQIIQQGLTVFGGALADRMGARNLILAGLVVRALGFAAMGWADTFWTLMAASVLAGLGGALFDAPKNAAVTALTNSTNRSRVFSLMGVFGNLGMVVGPLIGALLLSIDFRTLALVSGSVYLVAFVVVALSLPRLGAAPGKAAGLSGLGVVARDRRFVLFTTLVSGYFLLSSQLNVAVALRATALHGEGAVGWVYGVSAGLAVALQYPLLRLAERRFSPRRILVGGVMLSALGLGAMATTQTFAGLLACVALFSLGGMLVFPTQQALTASLAKKGLYGAYFGFGALSLGVGGGVGNAIGGALYDWGQATGLPALPWLSFGLIGLVTALGLYRTLGESVRTAQVGVAD</sequence>
<dbReference type="GO" id="GO:0005886">
    <property type="term" value="C:plasma membrane"/>
    <property type="evidence" value="ECO:0007669"/>
    <property type="project" value="UniProtKB-SubCell"/>
</dbReference>
<dbReference type="Proteomes" id="UP000010467">
    <property type="component" value="Chromosome"/>
</dbReference>
<dbReference type="Pfam" id="PF07690">
    <property type="entry name" value="MFS_1"/>
    <property type="match status" value="2"/>
</dbReference>
<dbReference type="InterPro" id="IPR050171">
    <property type="entry name" value="MFS_Transporters"/>
</dbReference>
<dbReference type="PANTHER" id="PTHR23517">
    <property type="entry name" value="RESISTANCE PROTEIN MDTM, PUTATIVE-RELATED-RELATED"/>
    <property type="match status" value="1"/>
</dbReference>
<evidence type="ECO:0000256" key="1">
    <source>
        <dbReference type="ARBA" id="ARBA00004651"/>
    </source>
</evidence>
<evidence type="ECO:0000256" key="4">
    <source>
        <dbReference type="ARBA" id="ARBA00022692"/>
    </source>
</evidence>
<dbReference type="Gene3D" id="1.20.1250.20">
    <property type="entry name" value="MFS general substrate transporter like domains"/>
    <property type="match status" value="1"/>
</dbReference>
<dbReference type="PANTHER" id="PTHR23517:SF2">
    <property type="entry name" value="MULTIDRUG RESISTANCE PROTEIN MDTH"/>
    <property type="match status" value="1"/>
</dbReference>